<dbReference type="SUPFAM" id="SSF53955">
    <property type="entry name" value="Lysozyme-like"/>
    <property type="match status" value="1"/>
</dbReference>
<feature type="compositionally biased region" description="Basic and acidic residues" evidence="20">
    <location>
        <begin position="682"/>
        <end position="699"/>
    </location>
</feature>
<evidence type="ECO:0000256" key="20">
    <source>
        <dbReference type="SAM" id="MobiDB-lite"/>
    </source>
</evidence>
<dbReference type="FunFam" id="1.10.3810.10:FF:000003">
    <property type="entry name" value="Penicillin-binding protein 1a"/>
    <property type="match status" value="1"/>
</dbReference>
<keyword evidence="16" id="KW-0961">Cell wall biogenesis/degradation</keyword>
<evidence type="ECO:0000256" key="7">
    <source>
        <dbReference type="ARBA" id="ARBA00022676"/>
    </source>
</evidence>
<keyword evidence="5" id="KW-0121">Carboxypeptidase</keyword>
<dbReference type="InterPro" id="IPR050396">
    <property type="entry name" value="Glycosyltr_51/Transpeptidase"/>
</dbReference>
<feature type="compositionally biased region" description="Polar residues" evidence="20">
    <location>
        <begin position="665"/>
        <end position="681"/>
    </location>
</feature>
<dbReference type="InterPro" id="IPR001264">
    <property type="entry name" value="Glyco_trans_51"/>
</dbReference>
<feature type="transmembrane region" description="Helical" evidence="21">
    <location>
        <begin position="55"/>
        <end position="81"/>
    </location>
</feature>
<evidence type="ECO:0000313" key="25">
    <source>
        <dbReference type="Proteomes" id="UP000266273"/>
    </source>
</evidence>
<evidence type="ECO:0000256" key="14">
    <source>
        <dbReference type="ARBA" id="ARBA00023136"/>
    </source>
</evidence>
<keyword evidence="15" id="KW-0511">Multifunctional enzyme</keyword>
<keyword evidence="9 21" id="KW-0812">Transmembrane</keyword>
<dbReference type="InterPro" id="IPR012338">
    <property type="entry name" value="Beta-lactam/transpept-like"/>
</dbReference>
<reference evidence="24 25" key="1">
    <citation type="submission" date="2018-08" db="EMBL/GenBank/DDBJ databases">
        <title>Genomic Encyclopedia of Archaeal and Bacterial Type Strains, Phase II (KMG-II): from individual species to whole genera.</title>
        <authorList>
            <person name="Goeker M."/>
        </authorList>
    </citation>
    <scope>NUCLEOTIDE SEQUENCE [LARGE SCALE GENOMIC DNA]</scope>
    <source>
        <strain evidence="24 25">DSM 5002</strain>
    </source>
</reference>
<keyword evidence="6" id="KW-0645">Protease</keyword>
<dbReference type="PANTHER" id="PTHR32282:SF33">
    <property type="entry name" value="PEPTIDOGLYCAN GLYCOSYLTRANSFERASE"/>
    <property type="match status" value="1"/>
</dbReference>
<comment type="subcellular location">
    <subcellularLocation>
        <location evidence="1">Membrane</location>
    </subcellularLocation>
</comment>
<evidence type="ECO:0000256" key="1">
    <source>
        <dbReference type="ARBA" id="ARBA00004370"/>
    </source>
</evidence>
<comment type="catalytic activity">
    <reaction evidence="18">
        <text>[GlcNAc-(1-&gt;4)-Mur2Ac(oyl-L-Ala-gamma-D-Glu-L-Lys-D-Ala-D-Ala)](n)-di-trans,octa-cis-undecaprenyl diphosphate + beta-D-GlcNAc-(1-&gt;4)-Mur2Ac(oyl-L-Ala-gamma-D-Glu-L-Lys-D-Ala-D-Ala)-di-trans,octa-cis-undecaprenyl diphosphate = [GlcNAc-(1-&gt;4)-Mur2Ac(oyl-L-Ala-gamma-D-Glu-L-Lys-D-Ala-D-Ala)](n+1)-di-trans,octa-cis-undecaprenyl diphosphate + di-trans,octa-cis-undecaprenyl diphosphate + H(+)</text>
        <dbReference type="Rhea" id="RHEA:23708"/>
        <dbReference type="Rhea" id="RHEA-COMP:9602"/>
        <dbReference type="Rhea" id="RHEA-COMP:9603"/>
        <dbReference type="ChEBI" id="CHEBI:15378"/>
        <dbReference type="ChEBI" id="CHEBI:58405"/>
        <dbReference type="ChEBI" id="CHEBI:60033"/>
        <dbReference type="ChEBI" id="CHEBI:78435"/>
        <dbReference type="EC" id="2.4.99.28"/>
    </reaction>
</comment>
<name>A0A397Q1D8_9HYPH</name>
<dbReference type="Proteomes" id="UP000266273">
    <property type="component" value="Unassembled WGS sequence"/>
</dbReference>
<evidence type="ECO:0000256" key="12">
    <source>
        <dbReference type="ARBA" id="ARBA00022984"/>
    </source>
</evidence>
<evidence type="ECO:0000256" key="6">
    <source>
        <dbReference type="ARBA" id="ARBA00022670"/>
    </source>
</evidence>
<sequence length="706" mass="79074">MAIMDKFRRWRRTLARLSEQQDERAHARGENVFRFEPDPPKQKPRRSLSWRLTRFLLISGTITAAVLVLIVAGAVTVYSYLATDPLKAGLSQNPAKLTILSEGGEVITEKGLRRTHVPYEQMPEHLVDAVIATEDRRFYWHFGFDPIGIVRAMIANRRAGRIVQGGSTITQQLAKVLFLEPERTYWRKIEEVLLALWLEYRLEKEQILELYLNRIYFGAGNYGVEAAAQHYFGKTVSEVGLYESAILAGLIRAPSYFAPTRSLRRARQRGQLVLSLMLETDAITREQYDEALRNPPKLRAFLPSESYGYVIDWVVKQVADFRQTLQADLVVQTTIDYRLQGAAQNLLAETMAEEGDQYDAGQAAAVILDTDGAVKALVGGRDYKESQFNRAVAAKRQPGSTFKPFVFLAGLEKGLTPESLVHDGPLEVEGWEPKNYNSRYYGDVTLRKALARSMNTVAVRVSEWAGREKVIEVARRLGIQSSLTPEPSLALGTSEVSLLELTGAYVPFSNGGFRAVPYVIESITDSEGRVLLQHKAGDSRRVISREHVAAMNDMLSATIQAGTGQQAALPPHPAAGKTGTGQQYRDAWFIGYTAHFTTGVWLGNDDFSPMKRITGGSLPATIWRKLMDAAHRTKPPAALPGGTWGEARFEEERREPRSFWDQLFGTGQTRADTSLGIPSTRETQERQRPDRGFEPDTWARDAFFND</sequence>
<evidence type="ECO:0000256" key="18">
    <source>
        <dbReference type="ARBA" id="ARBA00049902"/>
    </source>
</evidence>
<feature type="region of interest" description="Disordered" evidence="20">
    <location>
        <begin position="659"/>
        <end position="706"/>
    </location>
</feature>
<evidence type="ECO:0000256" key="11">
    <source>
        <dbReference type="ARBA" id="ARBA00022960"/>
    </source>
</evidence>
<dbReference type="AlphaFoldDB" id="A0A397Q1D8"/>
<proteinExistence type="inferred from homology"/>
<dbReference type="Pfam" id="PF00912">
    <property type="entry name" value="Transgly"/>
    <property type="match status" value="1"/>
</dbReference>
<dbReference type="GO" id="GO:0016020">
    <property type="term" value="C:membrane"/>
    <property type="evidence" value="ECO:0007669"/>
    <property type="project" value="UniProtKB-SubCell"/>
</dbReference>
<gene>
    <name evidence="24" type="ORF">BXY53_0381</name>
</gene>
<keyword evidence="12" id="KW-0573">Peptidoglycan synthesis</keyword>
<keyword evidence="14 21" id="KW-0472">Membrane</keyword>
<keyword evidence="10" id="KW-0378">Hydrolase</keyword>
<dbReference type="UniPathway" id="UPA00219"/>
<keyword evidence="11" id="KW-0133">Cell shape</keyword>
<comment type="pathway">
    <text evidence="2">Cell wall biogenesis; peptidoglycan biosynthesis.</text>
</comment>
<dbReference type="GO" id="GO:0008658">
    <property type="term" value="F:penicillin binding"/>
    <property type="evidence" value="ECO:0007669"/>
    <property type="project" value="InterPro"/>
</dbReference>
<dbReference type="Pfam" id="PF00905">
    <property type="entry name" value="Transpeptidase"/>
    <property type="match status" value="1"/>
</dbReference>
<dbReference type="OrthoDB" id="9766909at2"/>
<evidence type="ECO:0000313" key="24">
    <source>
        <dbReference type="EMBL" id="RIA55320.1"/>
    </source>
</evidence>
<dbReference type="NCBIfam" id="TIGR02074">
    <property type="entry name" value="PBP_1a_fam"/>
    <property type="match status" value="1"/>
</dbReference>
<dbReference type="GO" id="GO:0008360">
    <property type="term" value="P:regulation of cell shape"/>
    <property type="evidence" value="ECO:0007669"/>
    <property type="project" value="UniProtKB-KW"/>
</dbReference>
<evidence type="ECO:0000256" key="19">
    <source>
        <dbReference type="ARBA" id="ARBA00060592"/>
    </source>
</evidence>
<evidence type="ECO:0000259" key="23">
    <source>
        <dbReference type="Pfam" id="PF00912"/>
    </source>
</evidence>
<keyword evidence="8" id="KW-0808">Transferase</keyword>
<evidence type="ECO:0000256" key="8">
    <source>
        <dbReference type="ARBA" id="ARBA00022679"/>
    </source>
</evidence>
<dbReference type="EMBL" id="QXDF01000001">
    <property type="protein sequence ID" value="RIA55320.1"/>
    <property type="molecule type" value="Genomic_DNA"/>
</dbReference>
<evidence type="ECO:0000256" key="15">
    <source>
        <dbReference type="ARBA" id="ARBA00023268"/>
    </source>
</evidence>
<dbReference type="PANTHER" id="PTHR32282">
    <property type="entry name" value="BINDING PROTEIN TRANSPEPTIDASE, PUTATIVE-RELATED"/>
    <property type="match status" value="1"/>
</dbReference>
<dbReference type="InterPro" id="IPR001460">
    <property type="entry name" value="PCN-bd_Tpept"/>
</dbReference>
<dbReference type="GO" id="GO:0071555">
    <property type="term" value="P:cell wall organization"/>
    <property type="evidence" value="ECO:0007669"/>
    <property type="project" value="UniProtKB-KW"/>
</dbReference>
<evidence type="ECO:0000256" key="4">
    <source>
        <dbReference type="ARBA" id="ARBA00007739"/>
    </source>
</evidence>
<protein>
    <recommendedName>
        <fullName evidence="17">peptidoglycan glycosyltransferase</fullName>
        <ecNumber evidence="17">2.4.99.28</ecNumber>
    </recommendedName>
</protein>
<dbReference type="InterPro" id="IPR023346">
    <property type="entry name" value="Lysozyme-like_dom_sf"/>
</dbReference>
<dbReference type="InterPro" id="IPR036950">
    <property type="entry name" value="PBP_transglycosylase"/>
</dbReference>
<evidence type="ECO:0000259" key="22">
    <source>
        <dbReference type="Pfam" id="PF00905"/>
    </source>
</evidence>
<dbReference type="Gene3D" id="1.10.3810.10">
    <property type="entry name" value="Biosynthetic peptidoglycan transglycosylase-like"/>
    <property type="match status" value="1"/>
</dbReference>
<dbReference type="EC" id="2.4.99.28" evidence="17"/>
<dbReference type="GO" id="GO:0006508">
    <property type="term" value="P:proteolysis"/>
    <property type="evidence" value="ECO:0007669"/>
    <property type="project" value="UniProtKB-KW"/>
</dbReference>
<feature type="domain" description="Penicillin-binding protein transpeptidase" evidence="22">
    <location>
        <begin position="364"/>
        <end position="600"/>
    </location>
</feature>
<evidence type="ECO:0000256" key="21">
    <source>
        <dbReference type="SAM" id="Phobius"/>
    </source>
</evidence>
<evidence type="ECO:0000256" key="13">
    <source>
        <dbReference type="ARBA" id="ARBA00022989"/>
    </source>
</evidence>
<evidence type="ECO:0000256" key="2">
    <source>
        <dbReference type="ARBA" id="ARBA00004752"/>
    </source>
</evidence>
<accession>A0A397Q1D8</accession>
<comment type="caution">
    <text evidence="24">The sequence shown here is derived from an EMBL/GenBank/DDBJ whole genome shotgun (WGS) entry which is preliminary data.</text>
</comment>
<keyword evidence="13 21" id="KW-1133">Transmembrane helix</keyword>
<evidence type="ECO:0000256" key="10">
    <source>
        <dbReference type="ARBA" id="ARBA00022801"/>
    </source>
</evidence>
<dbReference type="GO" id="GO:0004180">
    <property type="term" value="F:carboxypeptidase activity"/>
    <property type="evidence" value="ECO:0007669"/>
    <property type="project" value="UniProtKB-KW"/>
</dbReference>
<comment type="similarity">
    <text evidence="3">In the C-terminal section; belongs to the transpeptidase family.</text>
</comment>
<keyword evidence="7" id="KW-0328">Glycosyltransferase</keyword>
<dbReference type="GO" id="GO:0030288">
    <property type="term" value="C:outer membrane-bounded periplasmic space"/>
    <property type="evidence" value="ECO:0007669"/>
    <property type="project" value="TreeGrafter"/>
</dbReference>
<dbReference type="SUPFAM" id="SSF56601">
    <property type="entry name" value="beta-lactamase/transpeptidase-like"/>
    <property type="match status" value="1"/>
</dbReference>
<organism evidence="24 25">
    <name type="scientific">Dichotomicrobium thermohalophilum</name>
    <dbReference type="NCBI Taxonomy" id="933063"/>
    <lineage>
        <taxon>Bacteria</taxon>
        <taxon>Pseudomonadati</taxon>
        <taxon>Pseudomonadota</taxon>
        <taxon>Alphaproteobacteria</taxon>
        <taxon>Hyphomicrobiales</taxon>
        <taxon>Hyphomicrobiaceae</taxon>
        <taxon>Dichotomicrobium</taxon>
    </lineage>
</organism>
<evidence type="ECO:0000256" key="17">
    <source>
        <dbReference type="ARBA" id="ARBA00044770"/>
    </source>
</evidence>
<comment type="similarity">
    <text evidence="4">In the N-terminal section; belongs to the glycosyltransferase 51 family.</text>
</comment>
<dbReference type="GO" id="GO:0008955">
    <property type="term" value="F:peptidoglycan glycosyltransferase activity"/>
    <property type="evidence" value="ECO:0007669"/>
    <property type="project" value="UniProtKB-EC"/>
</dbReference>
<keyword evidence="25" id="KW-1185">Reference proteome</keyword>
<comment type="pathway">
    <text evidence="19">Glycan biosynthesis.</text>
</comment>
<feature type="domain" description="Glycosyl transferase family 51" evidence="23">
    <location>
        <begin position="110"/>
        <end position="277"/>
    </location>
</feature>
<evidence type="ECO:0000256" key="16">
    <source>
        <dbReference type="ARBA" id="ARBA00023316"/>
    </source>
</evidence>
<dbReference type="Gene3D" id="3.40.710.10">
    <property type="entry name" value="DD-peptidase/beta-lactamase superfamily"/>
    <property type="match status" value="1"/>
</dbReference>
<evidence type="ECO:0000256" key="5">
    <source>
        <dbReference type="ARBA" id="ARBA00022645"/>
    </source>
</evidence>
<evidence type="ECO:0000256" key="3">
    <source>
        <dbReference type="ARBA" id="ARBA00007090"/>
    </source>
</evidence>
<evidence type="ECO:0000256" key="9">
    <source>
        <dbReference type="ARBA" id="ARBA00022692"/>
    </source>
</evidence>
<dbReference type="GO" id="GO:0009252">
    <property type="term" value="P:peptidoglycan biosynthetic process"/>
    <property type="evidence" value="ECO:0007669"/>
    <property type="project" value="UniProtKB-UniPathway"/>
</dbReference>